<keyword evidence="11 13" id="KW-0012">Acyltransferase</keyword>
<evidence type="ECO:0000256" key="6">
    <source>
        <dbReference type="ARBA" id="ARBA00022679"/>
    </source>
</evidence>
<dbReference type="Pfam" id="PF08545">
    <property type="entry name" value="ACP_syn_III"/>
    <property type="match status" value="1"/>
</dbReference>
<comment type="function">
    <text evidence="13">Catalyzes the condensation reaction of fatty acid synthesis by the addition to an acyl acceptor of two carbons from malonyl-ACP. Catalyzes the first condensation reaction which initiates fatty acid synthesis and may therefore play a role in governing the total rate of fatty acid production. Possesses both acetoacetyl-ACP synthase and acetyl transacylase activities. Its substrate specificity determines the biosynthesis of branched-chain and/or straight-chain of fatty acids.</text>
</comment>
<sequence length="336" mass="36674">MKDTTKITAEITAIGGFVPETVLDNKALEQMVDTSDEWIISRTGIQERRILSDKSLATSDMAVFAIQNLLETSGLNADEIECLVLATSTPDHVLAPAASMVVNKAGLKNAWGFDLNSACSGFLYALSIGSSLVESGRHKKVLVVGVDQMSAIVNYKDRNTCILFGDGAGAVLLEPAQGDTGIKDHYFKTDGNGVNYLSVPAGGSLYPASQETLDQKKHYVFQDGRTVFKAAIKEMSNSCLEIMQRNNLASDDVQWLVPHQANLRIISAVSHALDFPIEKVKINIQRYGNTTAATIPLCLWDFKDDFKPGDNVLLTAFGAGFTWGCTYLRWGKLRKK</sequence>
<comment type="domain">
    <text evidence="13">The last Arg residue of the ACP-binding site is essential for the weak association between ACP/AcpP and FabH.</text>
</comment>
<keyword evidence="17" id="KW-1185">Reference proteome</keyword>
<dbReference type="EC" id="2.3.1.180" evidence="3 13"/>
<evidence type="ECO:0000256" key="4">
    <source>
        <dbReference type="ARBA" id="ARBA00022490"/>
    </source>
</evidence>
<dbReference type="OrthoDB" id="9815506at2"/>
<dbReference type="SUPFAM" id="SSF53901">
    <property type="entry name" value="Thiolase-like"/>
    <property type="match status" value="1"/>
</dbReference>
<comment type="subcellular location">
    <subcellularLocation>
        <location evidence="13">Cytoplasm</location>
    </subcellularLocation>
</comment>
<evidence type="ECO:0000256" key="3">
    <source>
        <dbReference type="ARBA" id="ARBA00012333"/>
    </source>
</evidence>
<reference evidence="16 17" key="1">
    <citation type="submission" date="2019-07" db="EMBL/GenBank/DDBJ databases">
        <authorList>
            <person name="Huq M.A."/>
        </authorList>
    </citation>
    <scope>NUCLEOTIDE SEQUENCE [LARGE SCALE GENOMIC DNA]</scope>
    <source>
        <strain evidence="16 17">MAH-19</strain>
    </source>
</reference>
<evidence type="ECO:0000256" key="10">
    <source>
        <dbReference type="ARBA" id="ARBA00023268"/>
    </source>
</evidence>
<accession>A0A556MTU6</accession>
<evidence type="ECO:0000256" key="1">
    <source>
        <dbReference type="ARBA" id="ARBA00005194"/>
    </source>
</evidence>
<dbReference type="EMBL" id="VLPK01000001">
    <property type="protein sequence ID" value="TSJ43275.1"/>
    <property type="molecule type" value="Genomic_DNA"/>
</dbReference>
<dbReference type="UniPathway" id="UPA00094"/>
<protein>
    <recommendedName>
        <fullName evidence="3 13">Beta-ketoacyl-[acyl-carrier-protein] synthase III</fullName>
        <shortName evidence="13">Beta-ketoacyl-ACP synthase III</shortName>
        <shortName evidence="13">KAS III</shortName>
        <ecNumber evidence="3 13">2.3.1.180</ecNumber>
    </recommendedName>
    <alternativeName>
        <fullName evidence="13">3-oxoacyl-[acyl-carrier-protein] synthase 3</fullName>
    </alternativeName>
    <alternativeName>
        <fullName evidence="13">3-oxoacyl-[acyl-carrier-protein] synthase III</fullName>
    </alternativeName>
</protein>
<dbReference type="GO" id="GO:0004315">
    <property type="term" value="F:3-oxoacyl-[acyl-carrier-protein] synthase activity"/>
    <property type="evidence" value="ECO:0007669"/>
    <property type="project" value="InterPro"/>
</dbReference>
<dbReference type="GO" id="GO:0033818">
    <property type="term" value="F:beta-ketoacyl-acyl-carrier-protein synthase III activity"/>
    <property type="evidence" value="ECO:0007669"/>
    <property type="project" value="UniProtKB-UniRule"/>
</dbReference>
<comment type="subunit">
    <text evidence="13">Homodimer.</text>
</comment>
<comment type="pathway">
    <text evidence="1 13">Lipid metabolism; fatty acid biosynthesis.</text>
</comment>
<dbReference type="RefSeq" id="WP_144246840.1">
    <property type="nucleotide sequence ID" value="NZ_VLPK01000001.1"/>
</dbReference>
<keyword evidence="5 13" id="KW-0444">Lipid biosynthesis</keyword>
<dbReference type="InterPro" id="IPR013751">
    <property type="entry name" value="ACP_syn_III_N"/>
</dbReference>
<feature type="active site" evidence="13">
    <location>
        <position position="119"/>
    </location>
</feature>
<comment type="similarity">
    <text evidence="2 13">Belongs to the thiolase-like superfamily. FabH family.</text>
</comment>
<dbReference type="InterPro" id="IPR013747">
    <property type="entry name" value="ACP_syn_III_C"/>
</dbReference>
<dbReference type="FunFam" id="3.40.47.10:FF:000004">
    <property type="entry name" value="3-oxoacyl-[acyl-carrier-protein] synthase 3"/>
    <property type="match status" value="1"/>
</dbReference>
<comment type="catalytic activity">
    <reaction evidence="12">
        <text>malonyl-[ACP] + acetyl-CoA + H(+) = 3-oxobutanoyl-[ACP] + CO2 + CoA</text>
        <dbReference type="Rhea" id="RHEA:12080"/>
        <dbReference type="Rhea" id="RHEA-COMP:9623"/>
        <dbReference type="Rhea" id="RHEA-COMP:9625"/>
        <dbReference type="ChEBI" id="CHEBI:15378"/>
        <dbReference type="ChEBI" id="CHEBI:16526"/>
        <dbReference type="ChEBI" id="CHEBI:57287"/>
        <dbReference type="ChEBI" id="CHEBI:57288"/>
        <dbReference type="ChEBI" id="CHEBI:78449"/>
        <dbReference type="ChEBI" id="CHEBI:78450"/>
        <dbReference type="EC" id="2.3.1.180"/>
    </reaction>
    <physiologicalReaction direction="left-to-right" evidence="12">
        <dbReference type="Rhea" id="RHEA:12081"/>
    </physiologicalReaction>
</comment>
<evidence type="ECO:0000313" key="16">
    <source>
        <dbReference type="EMBL" id="TSJ43275.1"/>
    </source>
</evidence>
<comment type="caution">
    <text evidence="16">The sequence shown here is derived from an EMBL/GenBank/DDBJ whole genome shotgun (WGS) entry which is preliminary data.</text>
</comment>
<keyword evidence="9 13" id="KW-0275">Fatty acid biosynthesis</keyword>
<feature type="domain" description="Beta-ketoacyl-[acyl-carrier-protein] synthase III C-terminal" evidence="14">
    <location>
        <begin position="243"/>
        <end position="330"/>
    </location>
</feature>
<dbReference type="InterPro" id="IPR004655">
    <property type="entry name" value="FabH"/>
</dbReference>
<keyword evidence="7 13" id="KW-0276">Fatty acid metabolism</keyword>
<feature type="active site" evidence="13">
    <location>
        <position position="289"/>
    </location>
</feature>
<dbReference type="PANTHER" id="PTHR34069:SF2">
    <property type="entry name" value="BETA-KETOACYL-[ACYL-CARRIER-PROTEIN] SYNTHASE III"/>
    <property type="match status" value="1"/>
</dbReference>
<dbReference type="CDD" id="cd00830">
    <property type="entry name" value="KAS_III"/>
    <property type="match status" value="1"/>
</dbReference>
<organism evidence="16 17">
    <name type="scientific">Mucilaginibacter corticis</name>
    <dbReference type="NCBI Taxonomy" id="2597670"/>
    <lineage>
        <taxon>Bacteria</taxon>
        <taxon>Pseudomonadati</taxon>
        <taxon>Bacteroidota</taxon>
        <taxon>Sphingobacteriia</taxon>
        <taxon>Sphingobacteriales</taxon>
        <taxon>Sphingobacteriaceae</taxon>
        <taxon>Mucilaginibacter</taxon>
    </lineage>
</organism>
<dbReference type="Proteomes" id="UP000318733">
    <property type="component" value="Unassembled WGS sequence"/>
</dbReference>
<dbReference type="AlphaFoldDB" id="A0A556MTU6"/>
<gene>
    <name evidence="13" type="primary">fabH</name>
    <name evidence="16" type="ORF">FO440_03525</name>
</gene>
<dbReference type="InterPro" id="IPR016039">
    <property type="entry name" value="Thiolase-like"/>
</dbReference>
<feature type="domain" description="Beta-ketoacyl-[acyl-carrier-protein] synthase III N-terminal" evidence="15">
    <location>
        <begin position="113"/>
        <end position="191"/>
    </location>
</feature>
<keyword evidence="10 13" id="KW-0511">Multifunctional enzyme</keyword>
<evidence type="ECO:0000313" key="17">
    <source>
        <dbReference type="Proteomes" id="UP000318733"/>
    </source>
</evidence>
<evidence type="ECO:0000256" key="11">
    <source>
        <dbReference type="ARBA" id="ARBA00023315"/>
    </source>
</evidence>
<dbReference type="Gene3D" id="3.40.47.10">
    <property type="match status" value="1"/>
</dbReference>
<keyword evidence="6 13" id="KW-0808">Transferase</keyword>
<dbReference type="GO" id="GO:0005737">
    <property type="term" value="C:cytoplasm"/>
    <property type="evidence" value="ECO:0007669"/>
    <property type="project" value="UniProtKB-SubCell"/>
</dbReference>
<feature type="region of interest" description="ACP-binding" evidence="13">
    <location>
        <begin position="260"/>
        <end position="264"/>
    </location>
</feature>
<dbReference type="NCBIfam" id="NF006829">
    <property type="entry name" value="PRK09352.1"/>
    <property type="match status" value="1"/>
</dbReference>
<evidence type="ECO:0000256" key="2">
    <source>
        <dbReference type="ARBA" id="ARBA00008642"/>
    </source>
</evidence>
<evidence type="ECO:0000256" key="5">
    <source>
        <dbReference type="ARBA" id="ARBA00022516"/>
    </source>
</evidence>
<name>A0A556MTU6_9SPHI</name>
<evidence type="ECO:0000256" key="12">
    <source>
        <dbReference type="ARBA" id="ARBA00051096"/>
    </source>
</evidence>
<dbReference type="GO" id="GO:0006633">
    <property type="term" value="P:fatty acid biosynthetic process"/>
    <property type="evidence" value="ECO:0007669"/>
    <property type="project" value="UniProtKB-UniRule"/>
</dbReference>
<dbReference type="PANTHER" id="PTHR34069">
    <property type="entry name" value="3-OXOACYL-[ACYL-CARRIER-PROTEIN] SYNTHASE 3"/>
    <property type="match status" value="1"/>
</dbReference>
<evidence type="ECO:0000256" key="8">
    <source>
        <dbReference type="ARBA" id="ARBA00023098"/>
    </source>
</evidence>
<dbReference type="GO" id="GO:0044550">
    <property type="term" value="P:secondary metabolite biosynthetic process"/>
    <property type="evidence" value="ECO:0007669"/>
    <property type="project" value="TreeGrafter"/>
</dbReference>
<evidence type="ECO:0000256" key="13">
    <source>
        <dbReference type="HAMAP-Rule" id="MF_01815"/>
    </source>
</evidence>
<dbReference type="Pfam" id="PF08541">
    <property type="entry name" value="ACP_syn_III_C"/>
    <property type="match status" value="1"/>
</dbReference>
<feature type="active site" evidence="13">
    <location>
        <position position="259"/>
    </location>
</feature>
<keyword evidence="4 13" id="KW-0963">Cytoplasm</keyword>
<dbReference type="NCBIfam" id="TIGR00747">
    <property type="entry name" value="fabH"/>
    <property type="match status" value="1"/>
</dbReference>
<evidence type="ECO:0000256" key="9">
    <source>
        <dbReference type="ARBA" id="ARBA00023160"/>
    </source>
</evidence>
<evidence type="ECO:0000259" key="15">
    <source>
        <dbReference type="Pfam" id="PF08545"/>
    </source>
</evidence>
<keyword evidence="8 13" id="KW-0443">Lipid metabolism</keyword>
<proteinExistence type="inferred from homology"/>
<dbReference type="HAMAP" id="MF_01815">
    <property type="entry name" value="FabH"/>
    <property type="match status" value="1"/>
</dbReference>
<evidence type="ECO:0000256" key="7">
    <source>
        <dbReference type="ARBA" id="ARBA00022832"/>
    </source>
</evidence>
<evidence type="ECO:0000259" key="14">
    <source>
        <dbReference type="Pfam" id="PF08541"/>
    </source>
</evidence>